<accession>A0ACB9HV31</accession>
<reference evidence="2" key="1">
    <citation type="journal article" date="2022" name="Mol. Ecol. Resour.">
        <title>The genomes of chicory, endive, great burdock and yacon provide insights into Asteraceae palaeo-polyploidization history and plant inulin production.</title>
        <authorList>
            <person name="Fan W."/>
            <person name="Wang S."/>
            <person name="Wang H."/>
            <person name="Wang A."/>
            <person name="Jiang F."/>
            <person name="Liu H."/>
            <person name="Zhao H."/>
            <person name="Xu D."/>
            <person name="Zhang Y."/>
        </authorList>
    </citation>
    <scope>NUCLEOTIDE SEQUENCE [LARGE SCALE GENOMIC DNA]</scope>
    <source>
        <strain evidence="2">cv. Yunnan</strain>
    </source>
</reference>
<sequence>MPVKKQSMSGNFSFVLLFKWIISFLFWRRARQSKYMFGMSASNAGLRMLVNKGPQMGQWRCLSRTRFLKY</sequence>
<evidence type="ECO:0000313" key="1">
    <source>
        <dbReference type="EMBL" id="KAI3799442.1"/>
    </source>
</evidence>
<keyword evidence="2" id="KW-1185">Reference proteome</keyword>
<dbReference type="Proteomes" id="UP001056120">
    <property type="component" value="Linkage Group LG11"/>
</dbReference>
<comment type="caution">
    <text evidence="1">The sequence shown here is derived from an EMBL/GenBank/DDBJ whole genome shotgun (WGS) entry which is preliminary data.</text>
</comment>
<name>A0ACB9HV31_9ASTR</name>
<reference evidence="1 2" key="2">
    <citation type="journal article" date="2022" name="Mol. Ecol. Resour.">
        <title>The genomes of chicory, endive, great burdock and yacon provide insights into Asteraceae paleo-polyploidization history and plant inulin production.</title>
        <authorList>
            <person name="Fan W."/>
            <person name="Wang S."/>
            <person name="Wang H."/>
            <person name="Wang A."/>
            <person name="Jiang F."/>
            <person name="Liu H."/>
            <person name="Zhao H."/>
            <person name="Xu D."/>
            <person name="Zhang Y."/>
        </authorList>
    </citation>
    <scope>NUCLEOTIDE SEQUENCE [LARGE SCALE GENOMIC DNA]</scope>
    <source>
        <strain evidence="2">cv. Yunnan</strain>
        <tissue evidence="1">Leaves</tissue>
    </source>
</reference>
<gene>
    <name evidence="1" type="ORF">L1987_34740</name>
</gene>
<proteinExistence type="predicted"/>
<protein>
    <submittedName>
        <fullName evidence="1">Uncharacterized protein</fullName>
    </submittedName>
</protein>
<organism evidence="1 2">
    <name type="scientific">Smallanthus sonchifolius</name>
    <dbReference type="NCBI Taxonomy" id="185202"/>
    <lineage>
        <taxon>Eukaryota</taxon>
        <taxon>Viridiplantae</taxon>
        <taxon>Streptophyta</taxon>
        <taxon>Embryophyta</taxon>
        <taxon>Tracheophyta</taxon>
        <taxon>Spermatophyta</taxon>
        <taxon>Magnoliopsida</taxon>
        <taxon>eudicotyledons</taxon>
        <taxon>Gunneridae</taxon>
        <taxon>Pentapetalae</taxon>
        <taxon>asterids</taxon>
        <taxon>campanulids</taxon>
        <taxon>Asterales</taxon>
        <taxon>Asteraceae</taxon>
        <taxon>Asteroideae</taxon>
        <taxon>Heliantheae alliance</taxon>
        <taxon>Millerieae</taxon>
        <taxon>Smallanthus</taxon>
    </lineage>
</organism>
<dbReference type="EMBL" id="CM042028">
    <property type="protein sequence ID" value="KAI3799442.1"/>
    <property type="molecule type" value="Genomic_DNA"/>
</dbReference>
<evidence type="ECO:0000313" key="2">
    <source>
        <dbReference type="Proteomes" id="UP001056120"/>
    </source>
</evidence>